<feature type="transmembrane region" description="Helical" evidence="1">
    <location>
        <begin position="60"/>
        <end position="84"/>
    </location>
</feature>
<organism evidence="2 3">
    <name type="scientific">Actinomadura hallensis</name>
    <dbReference type="NCBI Taxonomy" id="337895"/>
    <lineage>
        <taxon>Bacteria</taxon>
        <taxon>Bacillati</taxon>
        <taxon>Actinomycetota</taxon>
        <taxon>Actinomycetes</taxon>
        <taxon>Streptosporangiales</taxon>
        <taxon>Thermomonosporaceae</taxon>
        <taxon>Actinomadura</taxon>
    </lineage>
</organism>
<dbReference type="EMBL" id="VFPO01000001">
    <property type="protein sequence ID" value="TQM67349.1"/>
    <property type="molecule type" value="Genomic_DNA"/>
</dbReference>
<protein>
    <submittedName>
        <fullName evidence="2">Uncharacterized protein</fullName>
    </submittedName>
</protein>
<evidence type="ECO:0000313" key="3">
    <source>
        <dbReference type="Proteomes" id="UP000316706"/>
    </source>
</evidence>
<accession>A0A543I9U7</accession>
<sequence>MQVAPRQTGEWRISPAIPAVANLALAVLWAFTALGGWAEQAFCGLGDARDQVCVADVRDAVLVSLAAVVPAAGIVLVSVAFHLLRRVPDRLVGMLTAAAFLWVVAEAVVFFGGHLARTS</sequence>
<dbReference type="AlphaFoldDB" id="A0A543I9U7"/>
<feature type="transmembrane region" description="Helical" evidence="1">
    <location>
        <begin position="20"/>
        <end position="40"/>
    </location>
</feature>
<evidence type="ECO:0000313" key="2">
    <source>
        <dbReference type="EMBL" id="TQM67349.1"/>
    </source>
</evidence>
<reference evidence="2 3" key="1">
    <citation type="submission" date="2019-06" db="EMBL/GenBank/DDBJ databases">
        <title>Sequencing the genomes of 1000 actinobacteria strains.</title>
        <authorList>
            <person name="Klenk H.-P."/>
        </authorList>
    </citation>
    <scope>NUCLEOTIDE SEQUENCE [LARGE SCALE GENOMIC DNA]</scope>
    <source>
        <strain evidence="2 3">DSM 45043</strain>
    </source>
</reference>
<name>A0A543I9U7_9ACTN</name>
<keyword evidence="3" id="KW-1185">Reference proteome</keyword>
<feature type="transmembrane region" description="Helical" evidence="1">
    <location>
        <begin position="91"/>
        <end position="116"/>
    </location>
</feature>
<proteinExistence type="predicted"/>
<evidence type="ECO:0000256" key="1">
    <source>
        <dbReference type="SAM" id="Phobius"/>
    </source>
</evidence>
<keyword evidence="1" id="KW-0812">Transmembrane</keyword>
<keyword evidence="1" id="KW-1133">Transmembrane helix</keyword>
<dbReference type="Proteomes" id="UP000316706">
    <property type="component" value="Unassembled WGS sequence"/>
</dbReference>
<gene>
    <name evidence="2" type="ORF">FHX41_0956</name>
</gene>
<keyword evidence="1" id="KW-0472">Membrane</keyword>
<comment type="caution">
    <text evidence="2">The sequence shown here is derived from an EMBL/GenBank/DDBJ whole genome shotgun (WGS) entry which is preliminary data.</text>
</comment>